<dbReference type="GO" id="GO:0005829">
    <property type="term" value="C:cytosol"/>
    <property type="evidence" value="ECO:0007669"/>
    <property type="project" value="TreeGrafter"/>
</dbReference>
<evidence type="ECO:0000256" key="14">
    <source>
        <dbReference type="ARBA" id="ARBA00042102"/>
    </source>
</evidence>
<keyword evidence="8" id="KW-0808">Transferase</keyword>
<evidence type="ECO:0000256" key="7">
    <source>
        <dbReference type="ARBA" id="ARBA00019161"/>
    </source>
</evidence>
<dbReference type="GO" id="GO:0005524">
    <property type="term" value="F:ATP binding"/>
    <property type="evidence" value="ECO:0007669"/>
    <property type="project" value="UniProtKB-KW"/>
</dbReference>
<evidence type="ECO:0000313" key="18">
    <source>
        <dbReference type="Proteomes" id="UP000324781"/>
    </source>
</evidence>
<dbReference type="EC" id="2.7.4.7" evidence="6"/>
<dbReference type="FunFam" id="3.40.1190.20:FF:000003">
    <property type="entry name" value="Phosphomethylpyrimidine kinase ThiD"/>
    <property type="match status" value="1"/>
</dbReference>
<dbReference type="InterPro" id="IPR013749">
    <property type="entry name" value="PM/HMP-P_kinase-1"/>
</dbReference>
<evidence type="ECO:0000256" key="2">
    <source>
        <dbReference type="ARBA" id="ARBA00000565"/>
    </source>
</evidence>
<keyword evidence="11" id="KW-0067">ATP-binding</keyword>
<evidence type="ECO:0000259" key="16">
    <source>
        <dbReference type="Pfam" id="PF08543"/>
    </source>
</evidence>
<dbReference type="PANTHER" id="PTHR20858">
    <property type="entry name" value="PHOSPHOMETHYLPYRIMIDINE KINASE"/>
    <property type="match status" value="1"/>
</dbReference>
<gene>
    <name evidence="17" type="ORF">SAMN05444373_101022</name>
</gene>
<dbReference type="GO" id="GO:0009228">
    <property type="term" value="P:thiamine biosynthetic process"/>
    <property type="evidence" value="ECO:0007669"/>
    <property type="project" value="UniProtKB-KW"/>
</dbReference>
<evidence type="ECO:0000256" key="9">
    <source>
        <dbReference type="ARBA" id="ARBA00022741"/>
    </source>
</evidence>
<dbReference type="SUPFAM" id="SSF53613">
    <property type="entry name" value="Ribokinase-like"/>
    <property type="match status" value="1"/>
</dbReference>
<dbReference type="GO" id="GO:0008972">
    <property type="term" value="F:phosphomethylpyrimidine kinase activity"/>
    <property type="evidence" value="ECO:0007669"/>
    <property type="project" value="UniProtKB-EC"/>
</dbReference>
<dbReference type="Gene3D" id="3.40.1190.20">
    <property type="match status" value="1"/>
</dbReference>
<keyword evidence="9" id="KW-0547">Nucleotide-binding</keyword>
<dbReference type="AlphaFoldDB" id="A0A1M6E2U0"/>
<comment type="catalytic activity">
    <reaction evidence="2">
        <text>4-amino-2-methyl-5-(phosphooxymethyl)pyrimidine + ATP = 4-amino-2-methyl-5-(diphosphooxymethyl)pyrimidine + ADP</text>
        <dbReference type="Rhea" id="RHEA:19893"/>
        <dbReference type="ChEBI" id="CHEBI:30616"/>
        <dbReference type="ChEBI" id="CHEBI:57841"/>
        <dbReference type="ChEBI" id="CHEBI:58354"/>
        <dbReference type="ChEBI" id="CHEBI:456216"/>
        <dbReference type="EC" id="2.7.4.7"/>
    </reaction>
</comment>
<dbReference type="Pfam" id="PF08543">
    <property type="entry name" value="Phos_pyr_kin"/>
    <property type="match status" value="1"/>
</dbReference>
<accession>A0A1M6E2U0</accession>
<keyword evidence="12" id="KW-0784">Thiamine biosynthesis</keyword>
<evidence type="ECO:0000256" key="1">
    <source>
        <dbReference type="ARBA" id="ARBA00000151"/>
    </source>
</evidence>
<dbReference type="CDD" id="cd01169">
    <property type="entry name" value="HMPP_kinase"/>
    <property type="match status" value="1"/>
</dbReference>
<keyword evidence="18" id="KW-1185">Reference proteome</keyword>
<dbReference type="NCBIfam" id="TIGR00097">
    <property type="entry name" value="HMP-P_kinase"/>
    <property type="match status" value="1"/>
</dbReference>
<evidence type="ECO:0000256" key="3">
    <source>
        <dbReference type="ARBA" id="ARBA00004769"/>
    </source>
</evidence>
<evidence type="ECO:0000256" key="4">
    <source>
        <dbReference type="ARBA" id="ARBA00009879"/>
    </source>
</evidence>
<dbReference type="InterPro" id="IPR029056">
    <property type="entry name" value="Ribokinase-like"/>
</dbReference>
<organism evidence="17 18">
    <name type="scientific">Thermoclostridium caenicola</name>
    <dbReference type="NCBI Taxonomy" id="659425"/>
    <lineage>
        <taxon>Bacteria</taxon>
        <taxon>Bacillati</taxon>
        <taxon>Bacillota</taxon>
        <taxon>Clostridia</taxon>
        <taxon>Eubacteriales</taxon>
        <taxon>Oscillospiraceae</taxon>
        <taxon>Thermoclostridium</taxon>
    </lineage>
</organism>
<dbReference type="PANTHER" id="PTHR20858:SF17">
    <property type="entry name" value="HYDROXYMETHYLPYRIMIDINE_PHOSPHOMETHYLPYRIMIDINE KINASE THI20-RELATED"/>
    <property type="match status" value="1"/>
</dbReference>
<evidence type="ECO:0000256" key="15">
    <source>
        <dbReference type="ARBA" id="ARBA00043176"/>
    </source>
</evidence>
<dbReference type="EMBL" id="FQZP01000010">
    <property type="protein sequence ID" value="SHI79827.1"/>
    <property type="molecule type" value="Genomic_DNA"/>
</dbReference>
<evidence type="ECO:0000256" key="13">
    <source>
        <dbReference type="ARBA" id="ARBA00037917"/>
    </source>
</evidence>
<dbReference type="Proteomes" id="UP000324781">
    <property type="component" value="Unassembled WGS sequence"/>
</dbReference>
<evidence type="ECO:0000256" key="10">
    <source>
        <dbReference type="ARBA" id="ARBA00022777"/>
    </source>
</evidence>
<dbReference type="GO" id="GO:0008902">
    <property type="term" value="F:hydroxymethylpyrimidine kinase activity"/>
    <property type="evidence" value="ECO:0007669"/>
    <property type="project" value="UniProtKB-EC"/>
</dbReference>
<comment type="pathway">
    <text evidence="3">Cofactor biosynthesis; thiamine diphosphate biosynthesis; 4-amino-2-methyl-5-diphosphomethylpyrimidine from 5-amino-1-(5-phospho-D-ribosyl)imidazole: step 3/3.</text>
</comment>
<reference evidence="17 18" key="1">
    <citation type="submission" date="2016-11" db="EMBL/GenBank/DDBJ databases">
        <authorList>
            <person name="Varghese N."/>
            <person name="Submissions S."/>
        </authorList>
    </citation>
    <scope>NUCLEOTIDE SEQUENCE [LARGE SCALE GENOMIC DNA]</scope>
    <source>
        <strain evidence="17 18">DSM 19027</strain>
    </source>
</reference>
<dbReference type="EC" id="2.7.1.49" evidence="5"/>
<feature type="domain" description="Pyridoxamine kinase/Phosphomethylpyrimidine kinase" evidence="16">
    <location>
        <begin position="19"/>
        <end position="262"/>
    </location>
</feature>
<proteinExistence type="inferred from homology"/>
<evidence type="ECO:0000256" key="11">
    <source>
        <dbReference type="ARBA" id="ARBA00022840"/>
    </source>
</evidence>
<evidence type="ECO:0000256" key="6">
    <source>
        <dbReference type="ARBA" id="ARBA00012963"/>
    </source>
</evidence>
<comment type="similarity">
    <text evidence="4">Belongs to the ThiD family.</text>
</comment>
<name>A0A1M6E2U0_9FIRM</name>
<sequence>MKRWSESDMRTALTIAGSDSSGGAGIQADIKTMTANGVYAMSAITALTAQNTLGVTDIMEVTPEFLGKQLDCIFTDIFPDAVKVGMVASVGLIKTISEKLAFYQAKNIVVDPVMVSTSGSKLIRDDAIEALKNSLFRQAVVLTPNIPEAEVLAGIPIETEDDMLKAAAIIGDEYGCAVLVKGGHCMSHANDLLYHKGRFKWFTGERVDNPNTHGTGCTLSSAIACGLAKGMDLETSIRMAKDYVAGALKAMLDLGKGSGPLNHMWQMGNTGQ</sequence>
<evidence type="ECO:0000313" key="17">
    <source>
        <dbReference type="EMBL" id="SHI79827.1"/>
    </source>
</evidence>
<protein>
    <recommendedName>
        <fullName evidence="7">Hydroxymethylpyrimidine/phosphomethylpyrimidine kinase</fullName>
        <ecNumber evidence="5">2.7.1.49</ecNumber>
        <ecNumber evidence="6">2.7.4.7</ecNumber>
    </recommendedName>
    <alternativeName>
        <fullName evidence="14">Hydroxymethylpyrimidine kinase</fullName>
    </alternativeName>
    <alternativeName>
        <fullName evidence="15">Hydroxymethylpyrimidine phosphate kinase</fullName>
    </alternativeName>
</protein>
<comment type="pathway">
    <text evidence="13">Cofactor biosynthesis; thiamine diphosphate biosynthesis; 4-amino-2-methyl-5-diphosphomethylpyrimidine from 5-amino-1-(5-phospho-D-ribosyl)imidazole: step 2/3.</text>
</comment>
<dbReference type="InterPro" id="IPR004399">
    <property type="entry name" value="HMP/HMP-P_kinase_dom"/>
</dbReference>
<comment type="catalytic activity">
    <reaction evidence="1">
        <text>4-amino-5-hydroxymethyl-2-methylpyrimidine + ATP = 4-amino-2-methyl-5-(phosphooxymethyl)pyrimidine + ADP + H(+)</text>
        <dbReference type="Rhea" id="RHEA:23096"/>
        <dbReference type="ChEBI" id="CHEBI:15378"/>
        <dbReference type="ChEBI" id="CHEBI:16892"/>
        <dbReference type="ChEBI" id="CHEBI:30616"/>
        <dbReference type="ChEBI" id="CHEBI:58354"/>
        <dbReference type="ChEBI" id="CHEBI:456216"/>
        <dbReference type="EC" id="2.7.1.49"/>
    </reaction>
</comment>
<evidence type="ECO:0000256" key="8">
    <source>
        <dbReference type="ARBA" id="ARBA00022679"/>
    </source>
</evidence>
<evidence type="ECO:0000256" key="12">
    <source>
        <dbReference type="ARBA" id="ARBA00022977"/>
    </source>
</evidence>
<keyword evidence="10 17" id="KW-0418">Kinase</keyword>
<evidence type="ECO:0000256" key="5">
    <source>
        <dbReference type="ARBA" id="ARBA00012135"/>
    </source>
</evidence>